<dbReference type="Pfam" id="PF13456">
    <property type="entry name" value="RVT_3"/>
    <property type="match status" value="1"/>
</dbReference>
<comment type="caution">
    <text evidence="2">The sequence shown here is derived from an EMBL/GenBank/DDBJ whole genome shotgun (WGS) entry which is preliminary data.</text>
</comment>
<dbReference type="InterPro" id="IPR002156">
    <property type="entry name" value="RNaseH_domain"/>
</dbReference>
<proteinExistence type="predicted"/>
<feature type="domain" description="RNase H type-1" evidence="1">
    <location>
        <begin position="70"/>
        <end position="190"/>
    </location>
</feature>
<evidence type="ECO:0000313" key="3">
    <source>
        <dbReference type="Proteomes" id="UP000554482"/>
    </source>
</evidence>
<dbReference type="CDD" id="cd06222">
    <property type="entry name" value="RNase_H_like"/>
    <property type="match status" value="1"/>
</dbReference>
<dbReference type="Proteomes" id="UP000554482">
    <property type="component" value="Unassembled WGS sequence"/>
</dbReference>
<dbReference type="InterPro" id="IPR012337">
    <property type="entry name" value="RNaseH-like_sf"/>
</dbReference>
<dbReference type="EMBL" id="JABWDY010029803">
    <property type="protein sequence ID" value="KAF5186133.1"/>
    <property type="molecule type" value="Genomic_DNA"/>
</dbReference>
<accession>A0A7J6VMI6</accession>
<dbReference type="AlphaFoldDB" id="A0A7J6VMI6"/>
<dbReference type="InterPro" id="IPR036397">
    <property type="entry name" value="RNaseH_sf"/>
</dbReference>
<protein>
    <recommendedName>
        <fullName evidence="1">RNase H type-1 domain-containing protein</fullName>
    </recommendedName>
</protein>
<dbReference type="SUPFAM" id="SSF53098">
    <property type="entry name" value="Ribonuclease H-like"/>
    <property type="match status" value="1"/>
</dbReference>
<organism evidence="2 3">
    <name type="scientific">Thalictrum thalictroides</name>
    <name type="common">Rue-anemone</name>
    <name type="synonym">Anemone thalictroides</name>
    <dbReference type="NCBI Taxonomy" id="46969"/>
    <lineage>
        <taxon>Eukaryota</taxon>
        <taxon>Viridiplantae</taxon>
        <taxon>Streptophyta</taxon>
        <taxon>Embryophyta</taxon>
        <taxon>Tracheophyta</taxon>
        <taxon>Spermatophyta</taxon>
        <taxon>Magnoliopsida</taxon>
        <taxon>Ranunculales</taxon>
        <taxon>Ranunculaceae</taxon>
        <taxon>Thalictroideae</taxon>
        <taxon>Thalictrum</taxon>
    </lineage>
</organism>
<dbReference type="GO" id="GO:0003676">
    <property type="term" value="F:nucleic acid binding"/>
    <property type="evidence" value="ECO:0007669"/>
    <property type="project" value="InterPro"/>
</dbReference>
<evidence type="ECO:0000259" key="1">
    <source>
        <dbReference type="Pfam" id="PF13456"/>
    </source>
</evidence>
<reference evidence="2 3" key="1">
    <citation type="submission" date="2020-06" db="EMBL/GenBank/DDBJ databases">
        <title>Transcriptomic and genomic resources for Thalictrum thalictroides and T. hernandezii: Facilitating candidate gene discovery in an emerging model plant lineage.</title>
        <authorList>
            <person name="Arias T."/>
            <person name="Riano-Pachon D.M."/>
            <person name="Di Stilio V.S."/>
        </authorList>
    </citation>
    <scope>NUCLEOTIDE SEQUENCE [LARGE SCALE GENOMIC DNA]</scope>
    <source>
        <strain evidence="3">cv. WT478/WT964</strain>
        <tissue evidence="2">Leaves</tissue>
    </source>
</reference>
<dbReference type="PANTHER" id="PTHR47074:SF11">
    <property type="entry name" value="REVERSE TRANSCRIPTASE-LIKE PROTEIN"/>
    <property type="match status" value="1"/>
</dbReference>
<dbReference type="OrthoDB" id="1612237at2759"/>
<gene>
    <name evidence="2" type="ORF">FRX31_024280</name>
</gene>
<dbReference type="InterPro" id="IPR044730">
    <property type="entry name" value="RNase_H-like_dom_plant"/>
</dbReference>
<dbReference type="GO" id="GO:0004523">
    <property type="term" value="F:RNA-DNA hybrid ribonuclease activity"/>
    <property type="evidence" value="ECO:0007669"/>
    <property type="project" value="InterPro"/>
</dbReference>
<dbReference type="PANTHER" id="PTHR47074">
    <property type="entry name" value="BNAC02G40300D PROTEIN"/>
    <property type="match status" value="1"/>
</dbReference>
<dbReference type="Gene3D" id="3.30.420.10">
    <property type="entry name" value="Ribonuclease H-like superfamily/Ribonuclease H"/>
    <property type="match status" value="1"/>
</dbReference>
<keyword evidence="3" id="KW-1185">Reference proteome</keyword>
<name>A0A7J6VMI6_THATH</name>
<sequence length="218" mass="23928">MLTWDIWKSRCSKVFQNLHLDPQVVALWNFKAIHNMLISPTRNAGSSTPEAPSQGTIWIPPLDPYLKVNVDIKFSSPDERFGAGYICRDTKGMFISAGTCSGSAGSSEQAECAGILSAVQWVGKQGLKCIELETDCRAAVEFLNGNAANISWVSTNLLNEASDSLKNFELSFVKFCNRLGNYAAHTLAQQVNVAYLYPIQYSNVPSLLSAQLNKDTLL</sequence>
<dbReference type="InterPro" id="IPR052929">
    <property type="entry name" value="RNase_H-like_EbsB-rel"/>
</dbReference>
<evidence type="ECO:0000313" key="2">
    <source>
        <dbReference type="EMBL" id="KAF5186133.1"/>
    </source>
</evidence>